<gene>
    <name evidence="2" type="ORF">nbrc107697_17500</name>
</gene>
<dbReference type="SUPFAM" id="SSF56281">
    <property type="entry name" value="Metallo-hydrolase/oxidoreductase"/>
    <property type="match status" value="1"/>
</dbReference>
<sequence>MTALRPVDDTYTGTVAGPLSPMRRTTAHATIIKMSVGPMDNNTYVVTCSETGDQLLIDAANDAPQILALLDSLPGTLRAILTTHSHPDHWQALAEVAAATGVPTLAGRADAPGLPVAPDRLLDDGDEVVVGNLILTAIHLAGHTEGSIALALRDAGDDAGGPLSVQLFTGDCLFPGGVGKTWQPGDFDRLLADVTGKLFDVYPDDTAVYPGHGSDTTLGAERPHLSEWAERGW</sequence>
<comment type="caution">
    <text evidence="2">The sequence shown here is derived from an EMBL/GenBank/DDBJ whole genome shotgun (WGS) entry which is preliminary data.</text>
</comment>
<evidence type="ECO:0000313" key="2">
    <source>
        <dbReference type="EMBL" id="GED97711.1"/>
    </source>
</evidence>
<dbReference type="InterPro" id="IPR001279">
    <property type="entry name" value="Metallo-B-lactamas"/>
</dbReference>
<accession>A0A7I9UY19</accession>
<dbReference type="PANTHER" id="PTHR46233">
    <property type="entry name" value="HYDROXYACYLGLUTATHIONE HYDROLASE GLOC"/>
    <property type="match status" value="1"/>
</dbReference>
<dbReference type="InterPro" id="IPR051453">
    <property type="entry name" value="MBL_Glyoxalase_II"/>
</dbReference>
<dbReference type="SMART" id="SM00849">
    <property type="entry name" value="Lactamase_B"/>
    <property type="match status" value="1"/>
</dbReference>
<dbReference type="EMBL" id="BJOU01000001">
    <property type="protein sequence ID" value="GED97711.1"/>
    <property type="molecule type" value="Genomic_DNA"/>
</dbReference>
<dbReference type="RefSeq" id="WP_161927002.1">
    <property type="nucleotide sequence ID" value="NZ_BJOU01000001.1"/>
</dbReference>
<reference evidence="3" key="1">
    <citation type="submission" date="2019-06" db="EMBL/GenBank/DDBJ databases">
        <title>Gordonia isolated from sludge of a wastewater treatment plant.</title>
        <authorList>
            <person name="Tamura T."/>
            <person name="Aoyama K."/>
            <person name="Kang Y."/>
            <person name="Saito S."/>
            <person name="Akiyama N."/>
            <person name="Yazawa K."/>
            <person name="Gonoi T."/>
            <person name="Mikami Y."/>
        </authorList>
    </citation>
    <scope>NUCLEOTIDE SEQUENCE [LARGE SCALE GENOMIC DNA]</scope>
    <source>
        <strain evidence="3">NBRC 107697</strain>
    </source>
</reference>
<dbReference type="Gene3D" id="3.60.15.10">
    <property type="entry name" value="Ribonuclease Z/Hydroxyacylglutathione hydrolase-like"/>
    <property type="match status" value="1"/>
</dbReference>
<dbReference type="Proteomes" id="UP000444980">
    <property type="component" value="Unassembled WGS sequence"/>
</dbReference>
<keyword evidence="3" id="KW-1185">Reference proteome</keyword>
<feature type="domain" description="Metallo-beta-lactamase" evidence="1">
    <location>
        <begin position="40"/>
        <end position="212"/>
    </location>
</feature>
<dbReference type="GO" id="GO:0016787">
    <property type="term" value="F:hydrolase activity"/>
    <property type="evidence" value="ECO:0007669"/>
    <property type="project" value="UniProtKB-KW"/>
</dbReference>
<dbReference type="PANTHER" id="PTHR46233:SF1">
    <property type="entry name" value="CONSERVED PROTEIN"/>
    <property type="match status" value="1"/>
</dbReference>
<evidence type="ECO:0000259" key="1">
    <source>
        <dbReference type="SMART" id="SM00849"/>
    </source>
</evidence>
<keyword evidence="2" id="KW-0378">Hydrolase</keyword>
<protein>
    <submittedName>
        <fullName evidence="2">Hydrolase</fullName>
    </submittedName>
</protein>
<dbReference type="AlphaFoldDB" id="A0A7I9UY19"/>
<proteinExistence type="predicted"/>
<dbReference type="InterPro" id="IPR036866">
    <property type="entry name" value="RibonucZ/Hydroxyglut_hydro"/>
</dbReference>
<dbReference type="OrthoDB" id="2971563at2"/>
<dbReference type="CDD" id="cd06262">
    <property type="entry name" value="metallo-hydrolase-like_MBL-fold"/>
    <property type="match status" value="1"/>
</dbReference>
<dbReference type="Pfam" id="PF00753">
    <property type="entry name" value="Lactamase_B"/>
    <property type="match status" value="1"/>
</dbReference>
<name>A0A7I9UY19_9ACTN</name>
<evidence type="ECO:0000313" key="3">
    <source>
        <dbReference type="Proteomes" id="UP000444980"/>
    </source>
</evidence>
<organism evidence="2 3">
    <name type="scientific">Gordonia crocea</name>
    <dbReference type="NCBI Taxonomy" id="589162"/>
    <lineage>
        <taxon>Bacteria</taxon>
        <taxon>Bacillati</taxon>
        <taxon>Actinomycetota</taxon>
        <taxon>Actinomycetes</taxon>
        <taxon>Mycobacteriales</taxon>
        <taxon>Gordoniaceae</taxon>
        <taxon>Gordonia</taxon>
    </lineage>
</organism>